<dbReference type="EMBL" id="JANUXX010000001">
    <property type="protein sequence ID" value="MCS4487453.1"/>
    <property type="molecule type" value="Genomic_DNA"/>
</dbReference>
<dbReference type="RefSeq" id="WP_259136496.1">
    <property type="nucleotide sequence ID" value="NZ_JANUXX010000001.1"/>
</dbReference>
<sequence length="71" mass="8192">MEKCHINLDEDKQELDKVTLEEQIRLIFNAEDEALGVDEIITQIAQQVDRIPTLERQNLDSQDFHDSLAVA</sequence>
<proteinExistence type="predicted"/>
<gene>
    <name evidence="2" type="ORF">NXS10_00455</name>
</gene>
<dbReference type="Pfam" id="PF21841">
    <property type="entry name" value="DUF6900"/>
    <property type="match status" value="1"/>
</dbReference>
<comment type="caution">
    <text evidence="2">The sequence shown here is derived from an EMBL/GenBank/DDBJ whole genome shotgun (WGS) entry which is preliminary data.</text>
</comment>
<accession>A0ABT2F5J0</accession>
<organism evidence="2 3">
    <name type="scientific">Streptococcus sciuri</name>
    <dbReference type="NCBI Taxonomy" id="2973939"/>
    <lineage>
        <taxon>Bacteria</taxon>
        <taxon>Bacillati</taxon>
        <taxon>Bacillota</taxon>
        <taxon>Bacilli</taxon>
        <taxon>Lactobacillales</taxon>
        <taxon>Streptococcaceae</taxon>
        <taxon>Streptococcus</taxon>
    </lineage>
</organism>
<evidence type="ECO:0000313" key="3">
    <source>
        <dbReference type="Proteomes" id="UP001206548"/>
    </source>
</evidence>
<reference evidence="2 3" key="1">
    <citation type="journal article" date="2023" name="Int. J. Syst. Evol. Microbiol.">
        <title>Streptococcus sciuri sp. nov., Staphylococcus marylandisciuri sp. nov. and Staphylococcus americanisciuri sp. nov., isolated from faeces of eastern grey squirrel (Sciurus carolinensis).</title>
        <authorList>
            <person name="Volokhov D.V."/>
            <person name="Zagorodnyaya T.A."/>
            <person name="Furtak V.A."/>
            <person name="Nattanmai G."/>
            <person name="Randall L."/>
            <person name="Jose S."/>
            <person name="Gao Y."/>
            <person name="Eisenberg T."/>
            <person name="Delmonte P."/>
            <person name="Blom J."/>
            <person name="Mitchell K.K."/>
        </authorList>
    </citation>
    <scope>NUCLEOTIDE SEQUENCE [LARGE SCALE GENOMIC DNA]</scope>
    <source>
        <strain evidence="2 3">SQ9-PEA</strain>
    </source>
</reference>
<protein>
    <recommendedName>
        <fullName evidence="1">DUF6900 domain-containing protein</fullName>
    </recommendedName>
</protein>
<dbReference type="InterPro" id="IPR054195">
    <property type="entry name" value="DUF6900"/>
</dbReference>
<dbReference type="Proteomes" id="UP001206548">
    <property type="component" value="Unassembled WGS sequence"/>
</dbReference>
<name>A0ABT2F5J0_9STRE</name>
<keyword evidence="3" id="KW-1185">Reference proteome</keyword>
<feature type="domain" description="DUF6900" evidence="1">
    <location>
        <begin position="38"/>
        <end position="66"/>
    </location>
</feature>
<evidence type="ECO:0000259" key="1">
    <source>
        <dbReference type="Pfam" id="PF21841"/>
    </source>
</evidence>
<evidence type="ECO:0000313" key="2">
    <source>
        <dbReference type="EMBL" id="MCS4487453.1"/>
    </source>
</evidence>